<sequence length="352" mass="38583">MATVQPHASDRMTRKGDMARFHEGLDAKATRLRSNLQHDPVYGPSATVASTLFSSPFQNANHYAKAGKKRKSRSLRRQEQGVSEAQVVLPPKKRQRVSEVAQEVNGGLTPPQSDDGAPMTTAGVVQTVASREKVKKPKKTTKQRQSSSTALAKGDELAGVAHRISRKRKSDPADGDTPAVAEEKKKRRDKRARRDAAKVQQSEAVVAEPKEVIPNLVEDIIEAQELAAEVGRVEEIEQMVSEAAQHVTQGPDVAHETQPVQVEVAEPAHETAPMQNAVLYNGVPHMRQLWQVDDAPDYGSSELALRPTMEINGVDVYYGDIPDPEQHVHAGPPQPEGWEESDDQFSLPGSQF</sequence>
<dbReference type="AlphaFoldDB" id="A0AAN7ZZ21"/>
<feature type="compositionally biased region" description="Basic residues" evidence="1">
    <location>
        <begin position="65"/>
        <end position="75"/>
    </location>
</feature>
<feature type="region of interest" description="Disordered" evidence="1">
    <location>
        <begin position="1"/>
        <end position="41"/>
    </location>
</feature>
<feature type="region of interest" description="Disordered" evidence="1">
    <location>
        <begin position="316"/>
        <end position="352"/>
    </location>
</feature>
<evidence type="ECO:0000313" key="2">
    <source>
        <dbReference type="EMBL" id="KAK5692866.1"/>
    </source>
</evidence>
<accession>A0AAN7ZZ21</accession>
<feature type="region of interest" description="Disordered" evidence="1">
    <location>
        <begin position="63"/>
        <end position="203"/>
    </location>
</feature>
<protein>
    <submittedName>
        <fullName evidence="2">Uncharacterized protein</fullName>
    </submittedName>
</protein>
<feature type="compositionally biased region" description="Basic residues" evidence="1">
    <location>
        <begin position="133"/>
        <end position="142"/>
    </location>
</feature>
<proteinExistence type="predicted"/>
<evidence type="ECO:0000256" key="1">
    <source>
        <dbReference type="SAM" id="MobiDB-lite"/>
    </source>
</evidence>
<name>A0AAN7ZZ21_9PEZI</name>
<reference evidence="2" key="1">
    <citation type="submission" date="2023-08" db="EMBL/GenBank/DDBJ databases">
        <title>Black Yeasts Isolated from many extreme environments.</title>
        <authorList>
            <person name="Coleine C."/>
            <person name="Stajich J.E."/>
            <person name="Selbmann L."/>
        </authorList>
    </citation>
    <scope>NUCLEOTIDE SEQUENCE</scope>
    <source>
        <strain evidence="2">CCFEE 5810</strain>
    </source>
</reference>
<evidence type="ECO:0000313" key="3">
    <source>
        <dbReference type="Proteomes" id="UP001310594"/>
    </source>
</evidence>
<gene>
    <name evidence="2" type="ORF">LTR97_010342</name>
</gene>
<dbReference type="EMBL" id="JAVRQU010000018">
    <property type="protein sequence ID" value="KAK5692866.1"/>
    <property type="molecule type" value="Genomic_DNA"/>
</dbReference>
<dbReference type="Proteomes" id="UP001310594">
    <property type="component" value="Unassembled WGS sequence"/>
</dbReference>
<feature type="compositionally biased region" description="Basic and acidic residues" evidence="1">
    <location>
        <begin position="8"/>
        <end position="29"/>
    </location>
</feature>
<organism evidence="2 3">
    <name type="scientific">Elasticomyces elasticus</name>
    <dbReference type="NCBI Taxonomy" id="574655"/>
    <lineage>
        <taxon>Eukaryota</taxon>
        <taxon>Fungi</taxon>
        <taxon>Dikarya</taxon>
        <taxon>Ascomycota</taxon>
        <taxon>Pezizomycotina</taxon>
        <taxon>Dothideomycetes</taxon>
        <taxon>Dothideomycetidae</taxon>
        <taxon>Mycosphaerellales</taxon>
        <taxon>Teratosphaeriaceae</taxon>
        <taxon>Elasticomyces</taxon>
    </lineage>
</organism>
<comment type="caution">
    <text evidence="2">The sequence shown here is derived from an EMBL/GenBank/DDBJ whole genome shotgun (WGS) entry which is preliminary data.</text>
</comment>